<dbReference type="Gene3D" id="1.25.40.10">
    <property type="entry name" value="Tetratricopeptide repeat domain"/>
    <property type="match status" value="2"/>
</dbReference>
<protein>
    <recommendedName>
        <fullName evidence="4">Pentatricopeptide repeat protein</fullName>
    </recommendedName>
</protein>
<sequence>MLERAPTYFEHGGRQFIRASAIQSVRGSRALHAPLGHHGPVPQPSTRFQSPTETLKLQGDASSQEESSIASGACQAEENGPFLDFLYPSRTLALMRKFHYSNRGAWRVRSLSISTVGRRHYSSKRTSGAGPTGTDAASEKGTREGTSDKAQATSSKETSQIPGLENDPKRTGRPQDESPKSEEEDARQAVDMTDVLNALDDNYVYEEPGDQIGSDMDAYLEDLKDEGYRGLKTQQPEIAADEGHLVDVVELIETTEANNNKPEALSKLIEYYSDTNVARQSRDVLPQAIWRLWNTLSVDEKTPKLATELLKHLGSLQPFLRTHAERILQIFEPLPSGHRVSQAYNSAILAYLTLKGSAKAALLYFEGMRAAESRQTAPNSVLGLGAFGESAPGKLRPTVPEPLISRAIAEGEWQLAVEVVSTARQLGDINWDAVGKDLDLHDRLTMFLLRLGQLDRLRSTPVETREEIEVLAVALSKLAVAQMTNAWSSKSSQGHLWRLLLRIKRCGYVPPAVHAELHALAVESILHAEEITKFPHLPPIVFRLYETYVSAKLEKIPAPARSSTFVCMLHGFLRHPRIPPKQTIDTGKVYFHQKLVVGGRPPVSMLSLLMHYHANQGDEKKVNVYFQEFLRHWGKEGISKNRAIFRSMFYVLSRKGDVAGQDRLILYMRMQFDLTPDPQSWNSVLKAHAKNDDLAGAWERLRYMTKVTKLDGNSFRIILELFAARGDVDAVKEIFDMISDLDPDILRDARTAIFLVLAHIKNGELREAEQFAMQMKELKDQGQLFGDTTIMWNTLASEYARQRDVQAVQRIMAFMTEHQIPFDAYTYAALLLALANIHQTDVAYKILRQVIPKEPIERLALHYAIVMGGYINQRRYIKVWYVDRHRQHQRIPATFSTRSALVQAVLLHEANVGGESGSEEFEKSERMVLGQMQLLEPWEIGKEVQFGKKFTPANQLRDTYLDLLILTFGQKRMFDMSQRLFDLYAKRGEIDFSTPEKTPPMRMLVALMNNFLNAQQYAEVEQCWLLAKKQADDLSEMRPANVASEFASQEPKNRKAPSRRRIITGALHMYMVSLKQQNRIEDMQQLITSMLDEGYELSNSIWNNYIQLLARSGRIAHAFSLTEMHLMTRWPGWRNPRYAKRKRHNRGWDYVYVSALREAPGAKLPTYRTMVFLAAALKYVRRAEAIGGGSGTMVTEAFLEKRAPITIKATRTMPRIDDSLQTNFLGGDM</sequence>
<proteinExistence type="predicted"/>
<dbReference type="EMBL" id="JBBWRZ010000014">
    <property type="protein sequence ID" value="KAK8223339.1"/>
    <property type="molecule type" value="Genomic_DNA"/>
</dbReference>
<keyword evidence="3" id="KW-1185">Reference proteome</keyword>
<dbReference type="PANTHER" id="PTHR47938">
    <property type="entry name" value="RESPIRATORY COMPLEX I CHAPERONE (CIA84), PUTATIVE (AFU_ORTHOLOGUE AFUA_2G06020)-RELATED"/>
    <property type="match status" value="1"/>
</dbReference>
<comment type="caution">
    <text evidence="2">The sequence shown here is derived from an EMBL/GenBank/DDBJ whole genome shotgun (WGS) entry which is preliminary data.</text>
</comment>
<dbReference type="SUPFAM" id="SSF48452">
    <property type="entry name" value="TPR-like"/>
    <property type="match status" value="1"/>
</dbReference>
<evidence type="ECO:0000313" key="2">
    <source>
        <dbReference type="EMBL" id="KAK8223339.1"/>
    </source>
</evidence>
<feature type="compositionally biased region" description="Basic and acidic residues" evidence="1">
    <location>
        <begin position="166"/>
        <end position="181"/>
    </location>
</feature>
<feature type="region of interest" description="Disordered" evidence="1">
    <location>
        <begin position="32"/>
        <end position="71"/>
    </location>
</feature>
<gene>
    <name evidence="2" type="ORF">HDK90DRAFT_117956</name>
</gene>
<feature type="region of interest" description="Disordered" evidence="1">
    <location>
        <begin position="117"/>
        <end position="189"/>
    </location>
</feature>
<evidence type="ECO:0000256" key="1">
    <source>
        <dbReference type="SAM" id="MobiDB-lite"/>
    </source>
</evidence>
<reference evidence="2 3" key="1">
    <citation type="submission" date="2024-04" db="EMBL/GenBank/DDBJ databases">
        <title>Phyllosticta paracitricarpa is synonymous to the EU quarantine fungus P. citricarpa based on phylogenomic analyses.</title>
        <authorList>
            <consortium name="Lawrence Berkeley National Laboratory"/>
            <person name="Van Ingen-Buijs V.A."/>
            <person name="Van Westerhoven A.C."/>
            <person name="Haridas S."/>
            <person name="Skiadas P."/>
            <person name="Martin F."/>
            <person name="Groenewald J.Z."/>
            <person name="Crous P.W."/>
            <person name="Seidl M.F."/>
        </authorList>
    </citation>
    <scope>NUCLEOTIDE SEQUENCE [LARGE SCALE GENOMIC DNA]</scope>
    <source>
        <strain evidence="2 3">CBS 123374</strain>
    </source>
</reference>
<feature type="compositionally biased region" description="Basic and acidic residues" evidence="1">
    <location>
        <begin position="137"/>
        <end position="147"/>
    </location>
</feature>
<dbReference type="InterPro" id="IPR011990">
    <property type="entry name" value="TPR-like_helical_dom_sf"/>
</dbReference>
<dbReference type="Proteomes" id="UP001492380">
    <property type="component" value="Unassembled WGS sequence"/>
</dbReference>
<dbReference type="PANTHER" id="PTHR47938:SF35">
    <property type="entry name" value="PENTATRICOPEPTIDE REPEAT-CONTAINING PROTEIN 4, MITOCHONDRIAL-RELATED"/>
    <property type="match status" value="1"/>
</dbReference>
<evidence type="ECO:0000313" key="3">
    <source>
        <dbReference type="Proteomes" id="UP001492380"/>
    </source>
</evidence>
<feature type="compositionally biased region" description="Polar residues" evidence="1">
    <location>
        <begin position="148"/>
        <end position="161"/>
    </location>
</feature>
<name>A0ABR1Y9J8_9PEZI</name>
<organism evidence="2 3">
    <name type="scientific">Phyllosticta capitalensis</name>
    <dbReference type="NCBI Taxonomy" id="121624"/>
    <lineage>
        <taxon>Eukaryota</taxon>
        <taxon>Fungi</taxon>
        <taxon>Dikarya</taxon>
        <taxon>Ascomycota</taxon>
        <taxon>Pezizomycotina</taxon>
        <taxon>Dothideomycetes</taxon>
        <taxon>Dothideomycetes incertae sedis</taxon>
        <taxon>Botryosphaeriales</taxon>
        <taxon>Phyllostictaceae</taxon>
        <taxon>Phyllosticta</taxon>
    </lineage>
</organism>
<evidence type="ECO:0008006" key="4">
    <source>
        <dbReference type="Google" id="ProtNLM"/>
    </source>
</evidence>
<feature type="compositionally biased region" description="Polar residues" evidence="1">
    <location>
        <begin position="44"/>
        <end position="70"/>
    </location>
</feature>
<accession>A0ABR1Y9J8</accession>